<evidence type="ECO:0000313" key="5">
    <source>
        <dbReference type="Proteomes" id="UP001487296"/>
    </source>
</evidence>
<evidence type="ECO:0000256" key="1">
    <source>
        <dbReference type="ARBA" id="ARBA00022679"/>
    </source>
</evidence>
<protein>
    <submittedName>
        <fullName evidence="4">Galactofuranosyltransferase</fullName>
    </submittedName>
</protein>
<dbReference type="PIRSF" id="PIRSF007023">
    <property type="entry name" value="UDP-Galf_transf"/>
    <property type="match status" value="1"/>
</dbReference>
<keyword evidence="1" id="KW-0808">Transferase</keyword>
<accession>A0ABV1FQI2</accession>
<gene>
    <name evidence="4" type="ORF">AAAT34_06265</name>
</gene>
<dbReference type="InterPro" id="IPR058591">
    <property type="entry name" value="Gtf3_N"/>
</dbReference>
<evidence type="ECO:0000259" key="3">
    <source>
        <dbReference type="Pfam" id="PF26337"/>
    </source>
</evidence>
<reference evidence="4 5" key="1">
    <citation type="submission" date="2024-04" db="EMBL/GenBank/DDBJ databases">
        <title>Human intestinal bacterial collection.</title>
        <authorList>
            <person name="Pauvert C."/>
            <person name="Hitch T.C.A."/>
            <person name="Clavel T."/>
        </authorList>
    </citation>
    <scope>NUCLEOTIDE SEQUENCE [LARGE SCALE GENOMIC DNA]</scope>
    <source>
        <strain evidence="4 5">CLA-AA-H145</strain>
    </source>
</reference>
<feature type="domain" description="Glucosyltransferase 3-like C-terminal" evidence="3">
    <location>
        <begin position="162"/>
        <end position="327"/>
    </location>
</feature>
<dbReference type="Pfam" id="PF26337">
    <property type="entry name" value="Gtf3_C"/>
    <property type="match status" value="1"/>
</dbReference>
<dbReference type="RefSeq" id="WP_215759737.1">
    <property type="nucleotide sequence ID" value="NZ_JAHKBE010000018.1"/>
</dbReference>
<organism evidence="4 5">
    <name type="scientific">Hallella faecis</name>
    <dbReference type="NCBI Taxonomy" id="2841596"/>
    <lineage>
        <taxon>Bacteria</taxon>
        <taxon>Pseudomonadati</taxon>
        <taxon>Bacteroidota</taxon>
        <taxon>Bacteroidia</taxon>
        <taxon>Bacteroidales</taxon>
        <taxon>Prevotellaceae</taxon>
        <taxon>Hallella</taxon>
    </lineage>
</organism>
<dbReference type="InterPro" id="IPR058592">
    <property type="entry name" value="Gtf3_C"/>
</dbReference>
<dbReference type="Pfam" id="PF26334">
    <property type="entry name" value="Gtf3_N"/>
    <property type="match status" value="1"/>
</dbReference>
<evidence type="ECO:0000313" key="4">
    <source>
        <dbReference type="EMBL" id="MEQ2486657.1"/>
    </source>
</evidence>
<sequence>MNHFIEVITVSKAKTDVDKVFKQLGYHNLTPMHKSVNPVSRFIIKLCGVARILTSVHRGDNLCLQYPMKKFYHLACTLAHLKGAKVITIVHDLDAFRRKKITAERERYLFNKTDALIVHNPTMLEYMKGEQFQGRLYNLQIFDFITEAVPKQYVAPHTPWRVVYTSNLRRWRNEFIYHLDEVMHNWNIVLFGPGYEDAGAQKPGVTYMGKLPEEKLICSVEGDFGLVWDGDSFDECAGDWGEYLKINNPHKTSLYLRAGIPVIVWKKAALAPFITENQLGIAVDSIRDLDQALADLTPTAYAAMKANALEMSEKLGDGFFEKKAFTTATADLEKAR</sequence>
<name>A0ABV1FQI2_9BACT</name>
<keyword evidence="5" id="KW-1185">Reference proteome</keyword>
<dbReference type="Gene3D" id="3.40.50.2000">
    <property type="entry name" value="Glycogen Phosphorylase B"/>
    <property type="match status" value="2"/>
</dbReference>
<feature type="domain" description="Glucosyltransferase 3-like N-terminal" evidence="2">
    <location>
        <begin position="9"/>
        <end position="134"/>
    </location>
</feature>
<dbReference type="SUPFAM" id="SSF53756">
    <property type="entry name" value="UDP-Glycosyltransferase/glycogen phosphorylase"/>
    <property type="match status" value="1"/>
</dbReference>
<proteinExistence type="predicted"/>
<comment type="caution">
    <text evidence="4">The sequence shown here is derived from an EMBL/GenBank/DDBJ whole genome shotgun (WGS) entry which is preliminary data.</text>
</comment>
<dbReference type="Proteomes" id="UP001487296">
    <property type="component" value="Unassembled WGS sequence"/>
</dbReference>
<evidence type="ECO:0000259" key="2">
    <source>
        <dbReference type="Pfam" id="PF26334"/>
    </source>
</evidence>
<dbReference type="EMBL" id="JBBNFP010000018">
    <property type="protein sequence ID" value="MEQ2486657.1"/>
    <property type="molecule type" value="Genomic_DNA"/>
</dbReference>